<reference evidence="1" key="1">
    <citation type="submission" date="2021-06" db="EMBL/GenBank/DDBJ databases">
        <authorList>
            <person name="Kallberg Y."/>
            <person name="Tangrot J."/>
            <person name="Rosling A."/>
        </authorList>
    </citation>
    <scope>NUCLEOTIDE SEQUENCE</scope>
    <source>
        <strain evidence="1">AU212A</strain>
    </source>
</reference>
<gene>
    <name evidence="1" type="ORF">SCALOS_LOCUS10790</name>
</gene>
<organism evidence="1 2">
    <name type="scientific">Scutellospora calospora</name>
    <dbReference type="NCBI Taxonomy" id="85575"/>
    <lineage>
        <taxon>Eukaryota</taxon>
        <taxon>Fungi</taxon>
        <taxon>Fungi incertae sedis</taxon>
        <taxon>Mucoromycota</taxon>
        <taxon>Glomeromycotina</taxon>
        <taxon>Glomeromycetes</taxon>
        <taxon>Diversisporales</taxon>
        <taxon>Gigasporaceae</taxon>
        <taxon>Scutellospora</taxon>
    </lineage>
</organism>
<comment type="caution">
    <text evidence="1">The sequence shown here is derived from an EMBL/GenBank/DDBJ whole genome shotgun (WGS) entry which is preliminary data.</text>
</comment>
<feature type="non-terminal residue" evidence="1">
    <location>
        <position position="1"/>
    </location>
</feature>
<feature type="non-terminal residue" evidence="1">
    <location>
        <position position="41"/>
    </location>
</feature>
<proteinExistence type="predicted"/>
<keyword evidence="2" id="KW-1185">Reference proteome</keyword>
<dbReference type="EMBL" id="CAJVPM010042385">
    <property type="protein sequence ID" value="CAG8708880.1"/>
    <property type="molecule type" value="Genomic_DNA"/>
</dbReference>
<accession>A0ACA9PGP5</accession>
<sequence length="41" mass="4852">IEEATNLQYHIVVIDDFNFDHNKSSKKNPSIFYTMTNYNLS</sequence>
<protein>
    <submittedName>
        <fullName evidence="1">8775_t:CDS:1</fullName>
    </submittedName>
</protein>
<evidence type="ECO:0000313" key="1">
    <source>
        <dbReference type="EMBL" id="CAG8708880.1"/>
    </source>
</evidence>
<dbReference type="Proteomes" id="UP000789860">
    <property type="component" value="Unassembled WGS sequence"/>
</dbReference>
<name>A0ACA9PGP5_9GLOM</name>
<evidence type="ECO:0000313" key="2">
    <source>
        <dbReference type="Proteomes" id="UP000789860"/>
    </source>
</evidence>